<gene>
    <name evidence="3" type="ORF">GCM10010840_30700</name>
</gene>
<organism evidence="3 4">
    <name type="scientific">Deinococcus aerolatus</name>
    <dbReference type="NCBI Taxonomy" id="522487"/>
    <lineage>
        <taxon>Bacteria</taxon>
        <taxon>Thermotogati</taxon>
        <taxon>Deinococcota</taxon>
        <taxon>Deinococci</taxon>
        <taxon>Deinococcales</taxon>
        <taxon>Deinococcaceae</taxon>
        <taxon>Deinococcus</taxon>
    </lineage>
</organism>
<dbReference type="SUPFAM" id="SSF53474">
    <property type="entry name" value="alpha/beta-Hydrolases"/>
    <property type="match status" value="1"/>
</dbReference>
<name>A0ABQ2GEK3_9DEIO</name>
<protein>
    <recommendedName>
        <fullName evidence="2">Dienelactone hydrolase domain-containing protein</fullName>
    </recommendedName>
</protein>
<evidence type="ECO:0000313" key="3">
    <source>
        <dbReference type="EMBL" id="GGL90522.1"/>
    </source>
</evidence>
<dbReference type="InterPro" id="IPR002471">
    <property type="entry name" value="Pept_S9_AS"/>
</dbReference>
<dbReference type="PANTHER" id="PTHR22946">
    <property type="entry name" value="DIENELACTONE HYDROLASE DOMAIN-CONTAINING PROTEIN-RELATED"/>
    <property type="match status" value="1"/>
</dbReference>
<keyword evidence="4" id="KW-1185">Reference proteome</keyword>
<dbReference type="EMBL" id="BMOL01000018">
    <property type="protein sequence ID" value="GGL90522.1"/>
    <property type="molecule type" value="Genomic_DNA"/>
</dbReference>
<evidence type="ECO:0000313" key="4">
    <source>
        <dbReference type="Proteomes" id="UP000639973"/>
    </source>
</evidence>
<evidence type="ECO:0000259" key="2">
    <source>
        <dbReference type="Pfam" id="PF01738"/>
    </source>
</evidence>
<accession>A0ABQ2GEK3</accession>
<dbReference type="Pfam" id="PF01738">
    <property type="entry name" value="DLH"/>
    <property type="match status" value="1"/>
</dbReference>
<dbReference type="InterPro" id="IPR002925">
    <property type="entry name" value="Dienelactn_hydro"/>
</dbReference>
<dbReference type="PANTHER" id="PTHR22946:SF9">
    <property type="entry name" value="POLYKETIDE TRANSFERASE AF380"/>
    <property type="match status" value="1"/>
</dbReference>
<evidence type="ECO:0000256" key="1">
    <source>
        <dbReference type="ARBA" id="ARBA00022801"/>
    </source>
</evidence>
<sequence>MTDVLPPSSGAWPALHTQQLCFPVQALDGTALHIGARLQLPVSERRVPAVVIAHGSNGIDSRGQLHALDLNRAGIATLELDMWGARGLDGGSEGRPGAAWENLPDVFGAFALLAAHPRVDPQRIGVLGFSWGGVVTLLSATRRCRDQYLPAGQQFAAHAAMYPACWIYNTVPGYELRNLTGARVLVLVGGRDRYDDPGDSGHDLITGLGPADRALVQTVVYPGAEHGFNMLEAPYQYRDPILHRGQGGEGRSAPHPESREAARLALLRFFGDALAGQGT</sequence>
<feature type="domain" description="Dienelactone hydrolase" evidence="2">
    <location>
        <begin position="35"/>
        <end position="237"/>
    </location>
</feature>
<reference evidence="4" key="1">
    <citation type="journal article" date="2019" name="Int. J. Syst. Evol. Microbiol.">
        <title>The Global Catalogue of Microorganisms (GCM) 10K type strain sequencing project: providing services to taxonomists for standard genome sequencing and annotation.</title>
        <authorList>
            <consortium name="The Broad Institute Genomics Platform"/>
            <consortium name="The Broad Institute Genome Sequencing Center for Infectious Disease"/>
            <person name="Wu L."/>
            <person name="Ma J."/>
        </authorList>
    </citation>
    <scope>NUCLEOTIDE SEQUENCE [LARGE SCALE GENOMIC DNA]</scope>
    <source>
        <strain evidence="4">JCM 15442</strain>
    </source>
</reference>
<dbReference type="Gene3D" id="3.40.50.1820">
    <property type="entry name" value="alpha/beta hydrolase"/>
    <property type="match status" value="1"/>
</dbReference>
<keyword evidence="1" id="KW-0378">Hydrolase</keyword>
<proteinExistence type="predicted"/>
<dbReference type="Proteomes" id="UP000639973">
    <property type="component" value="Unassembled WGS sequence"/>
</dbReference>
<comment type="caution">
    <text evidence="3">The sequence shown here is derived from an EMBL/GenBank/DDBJ whole genome shotgun (WGS) entry which is preliminary data.</text>
</comment>
<dbReference type="InterPro" id="IPR029058">
    <property type="entry name" value="AB_hydrolase_fold"/>
</dbReference>
<dbReference type="InterPro" id="IPR050261">
    <property type="entry name" value="FrsA_esterase"/>
</dbReference>
<dbReference type="PROSITE" id="PS00708">
    <property type="entry name" value="PRO_ENDOPEP_SER"/>
    <property type="match status" value="1"/>
</dbReference>
<dbReference type="RefSeq" id="WP_188973517.1">
    <property type="nucleotide sequence ID" value="NZ_BMOL01000018.1"/>
</dbReference>